<dbReference type="PROSITE" id="PS01167">
    <property type="entry name" value="RIBOSOMAL_L17"/>
    <property type="match status" value="1"/>
</dbReference>
<dbReference type="GO" id="GO:0006412">
    <property type="term" value="P:translation"/>
    <property type="evidence" value="ECO:0007669"/>
    <property type="project" value="UniProtKB-UniRule"/>
</dbReference>
<dbReference type="AlphaFoldDB" id="A0A5K7ZZ80"/>
<dbReference type="FunFam" id="3.90.1030.10:FF:000001">
    <property type="entry name" value="50S ribosomal protein L17"/>
    <property type="match status" value="1"/>
</dbReference>
<dbReference type="KEGG" id="dov:DSCO28_61330"/>
<dbReference type="EMBL" id="AP021876">
    <property type="protein sequence ID" value="BBO85567.1"/>
    <property type="molecule type" value="Genomic_DNA"/>
</dbReference>
<dbReference type="Gene3D" id="3.90.1030.10">
    <property type="entry name" value="Ribosomal protein L17"/>
    <property type="match status" value="1"/>
</dbReference>
<keyword evidence="2 4" id="KW-0689">Ribosomal protein</keyword>
<accession>A0A5K7ZZ80</accession>
<dbReference type="InterPro" id="IPR036373">
    <property type="entry name" value="Ribosomal_bL17_sf"/>
</dbReference>
<reference evidence="7 8" key="1">
    <citation type="submission" date="2019-11" db="EMBL/GenBank/DDBJ databases">
        <title>Comparative genomics of hydrocarbon-degrading Desulfosarcina strains.</title>
        <authorList>
            <person name="Watanabe M."/>
            <person name="Kojima H."/>
            <person name="Fukui M."/>
        </authorList>
    </citation>
    <scope>NUCLEOTIDE SEQUENCE [LARGE SCALE GENOMIC DNA]</scope>
    <source>
        <strain evidence="7 8">28bB2T</strain>
    </source>
</reference>
<dbReference type="Pfam" id="PF01196">
    <property type="entry name" value="Ribosomal_L17"/>
    <property type="match status" value="1"/>
</dbReference>
<evidence type="ECO:0000313" key="8">
    <source>
        <dbReference type="Proteomes" id="UP000425960"/>
    </source>
</evidence>
<feature type="compositionally biased region" description="Low complexity" evidence="6">
    <location>
        <begin position="132"/>
        <end position="143"/>
    </location>
</feature>
<evidence type="ECO:0000256" key="2">
    <source>
        <dbReference type="ARBA" id="ARBA00022980"/>
    </source>
</evidence>
<dbReference type="InterPro" id="IPR000456">
    <property type="entry name" value="Ribosomal_bL17"/>
</dbReference>
<dbReference type="SUPFAM" id="SSF64263">
    <property type="entry name" value="Prokaryotic ribosomal protein L17"/>
    <property type="match status" value="1"/>
</dbReference>
<dbReference type="GO" id="GO:0022625">
    <property type="term" value="C:cytosolic large ribosomal subunit"/>
    <property type="evidence" value="ECO:0007669"/>
    <property type="project" value="TreeGrafter"/>
</dbReference>
<evidence type="ECO:0000256" key="6">
    <source>
        <dbReference type="SAM" id="MobiDB-lite"/>
    </source>
</evidence>
<feature type="compositionally biased region" description="Low complexity" evidence="6">
    <location>
        <begin position="155"/>
        <end position="185"/>
    </location>
</feature>
<evidence type="ECO:0000256" key="1">
    <source>
        <dbReference type="ARBA" id="ARBA00008777"/>
    </source>
</evidence>
<evidence type="ECO:0000256" key="4">
    <source>
        <dbReference type="HAMAP-Rule" id="MF_01368"/>
    </source>
</evidence>
<dbReference type="HAMAP" id="MF_01368">
    <property type="entry name" value="Ribosomal_bL17"/>
    <property type="match status" value="1"/>
</dbReference>
<evidence type="ECO:0000256" key="5">
    <source>
        <dbReference type="RuleBase" id="RU000660"/>
    </source>
</evidence>
<feature type="compositionally biased region" description="Acidic residues" evidence="6">
    <location>
        <begin position="197"/>
        <end position="206"/>
    </location>
</feature>
<evidence type="ECO:0000256" key="3">
    <source>
        <dbReference type="ARBA" id="ARBA00023274"/>
    </source>
</evidence>
<organism evidence="7 8">
    <name type="scientific">Desulfosarcina ovata subsp. sediminis</name>
    <dbReference type="NCBI Taxonomy" id="885957"/>
    <lineage>
        <taxon>Bacteria</taxon>
        <taxon>Pseudomonadati</taxon>
        <taxon>Thermodesulfobacteriota</taxon>
        <taxon>Desulfobacteria</taxon>
        <taxon>Desulfobacterales</taxon>
        <taxon>Desulfosarcinaceae</taxon>
        <taxon>Desulfosarcina</taxon>
    </lineage>
</organism>
<proteinExistence type="inferred from homology"/>
<feature type="region of interest" description="Disordered" evidence="6">
    <location>
        <begin position="121"/>
        <end position="206"/>
    </location>
</feature>
<comment type="subunit">
    <text evidence="4">Part of the 50S ribosomal subunit. Contacts protein L32.</text>
</comment>
<dbReference type="Proteomes" id="UP000425960">
    <property type="component" value="Chromosome"/>
</dbReference>
<dbReference type="InterPro" id="IPR047859">
    <property type="entry name" value="Ribosomal_bL17_CS"/>
</dbReference>
<evidence type="ECO:0000313" key="7">
    <source>
        <dbReference type="EMBL" id="BBO85567.1"/>
    </source>
</evidence>
<dbReference type="PANTHER" id="PTHR14413">
    <property type="entry name" value="RIBOSOMAL PROTEIN L17"/>
    <property type="match status" value="1"/>
</dbReference>
<dbReference type="PANTHER" id="PTHR14413:SF16">
    <property type="entry name" value="LARGE RIBOSOMAL SUBUNIT PROTEIN BL17M"/>
    <property type="match status" value="1"/>
</dbReference>
<sequence>MRHRKSGVKLNRTTSHRQAMFRNMVTSLLKHDRIKTTEAKAKELRRWADQIITLAKRGDLHAMRQAMSIVREKEVVYKIFQEAGERFGAINGGYTRIFKIGRRAGDAAPLTIIELVSASDAKPAAGKKAKTQTKAAPEAQKAETNVSAPVADSVAGTAAAESDAEPATETPEATAAAADDNAQSDGTEKQPAQAADDSGDTADDVK</sequence>
<dbReference type="NCBIfam" id="TIGR00059">
    <property type="entry name" value="L17"/>
    <property type="match status" value="1"/>
</dbReference>
<keyword evidence="3 4" id="KW-0687">Ribonucleoprotein</keyword>
<name>A0A5K7ZZ80_9BACT</name>
<gene>
    <name evidence="4" type="primary">rplQ</name>
    <name evidence="7" type="ORF">DSCO28_61330</name>
</gene>
<comment type="similarity">
    <text evidence="1 4 5">Belongs to the bacterial ribosomal protein bL17 family.</text>
</comment>
<dbReference type="GO" id="GO:0003735">
    <property type="term" value="F:structural constituent of ribosome"/>
    <property type="evidence" value="ECO:0007669"/>
    <property type="project" value="InterPro"/>
</dbReference>
<protein>
    <recommendedName>
        <fullName evidence="4">Large ribosomal subunit protein bL17</fullName>
    </recommendedName>
</protein>